<dbReference type="SMART" id="SM00240">
    <property type="entry name" value="FHA"/>
    <property type="match status" value="2"/>
</dbReference>
<proteinExistence type="predicted"/>
<evidence type="ECO:0000259" key="2">
    <source>
        <dbReference type="PROSITE" id="PS50006"/>
    </source>
</evidence>
<evidence type="ECO:0000313" key="3">
    <source>
        <dbReference type="EMBL" id="KAK3273895.1"/>
    </source>
</evidence>
<dbReference type="AlphaFoldDB" id="A0AAE0G903"/>
<dbReference type="PROSITE" id="PS50006">
    <property type="entry name" value="FHA_DOMAIN"/>
    <property type="match status" value="2"/>
</dbReference>
<feature type="domain" description="FHA" evidence="2">
    <location>
        <begin position="50"/>
        <end position="100"/>
    </location>
</feature>
<protein>
    <recommendedName>
        <fullName evidence="2">FHA domain-containing protein</fullName>
    </recommendedName>
</protein>
<accession>A0AAE0G903</accession>
<dbReference type="InterPro" id="IPR050923">
    <property type="entry name" value="Cell_Proc_Reg/RNA_Proc"/>
</dbReference>
<dbReference type="EMBL" id="LGRX02008141">
    <property type="protein sequence ID" value="KAK3273895.1"/>
    <property type="molecule type" value="Genomic_DNA"/>
</dbReference>
<feature type="compositionally biased region" description="Polar residues" evidence="1">
    <location>
        <begin position="276"/>
        <end position="294"/>
    </location>
</feature>
<dbReference type="SUPFAM" id="SSF49879">
    <property type="entry name" value="SMAD/FHA domain"/>
    <property type="match status" value="2"/>
</dbReference>
<dbReference type="InterPro" id="IPR008984">
    <property type="entry name" value="SMAD_FHA_dom_sf"/>
</dbReference>
<evidence type="ECO:0000256" key="1">
    <source>
        <dbReference type="SAM" id="MobiDB-lite"/>
    </source>
</evidence>
<feature type="domain" description="FHA" evidence="2">
    <location>
        <begin position="171"/>
        <end position="221"/>
    </location>
</feature>
<organism evidence="3 4">
    <name type="scientific">Cymbomonas tetramitiformis</name>
    <dbReference type="NCBI Taxonomy" id="36881"/>
    <lineage>
        <taxon>Eukaryota</taxon>
        <taxon>Viridiplantae</taxon>
        <taxon>Chlorophyta</taxon>
        <taxon>Pyramimonadophyceae</taxon>
        <taxon>Pyramimonadales</taxon>
        <taxon>Pyramimonadaceae</taxon>
        <taxon>Cymbomonas</taxon>
    </lineage>
</organism>
<keyword evidence="4" id="KW-1185">Reference proteome</keyword>
<gene>
    <name evidence="3" type="ORF">CYMTET_17882</name>
</gene>
<dbReference type="PANTHER" id="PTHR23308">
    <property type="entry name" value="NUCLEAR INHIBITOR OF PROTEIN PHOSPHATASE-1"/>
    <property type="match status" value="1"/>
</dbReference>
<feature type="region of interest" description="Disordered" evidence="1">
    <location>
        <begin position="351"/>
        <end position="373"/>
    </location>
</feature>
<sequence length="373" mass="40137">MIGIGSKNKAADFFKPPEWSKLPKHTQVRVEIFRAGNFIKEIPLAHKKAYTVGGKNEVVDIIVDDASVARLHCAFVHSSSSSFVFDLGSPSGTFLNGKRIAPHEPEMLSEGSEVRVSEKSQTTLVLKGLPLSKWQPPAWSKMPWSPAALFGRLPGADEFVSESRLSDQKCHVLGRNGAVVDILVQADSVSRQHAAVFHGESTLYVVDLGSAHGTWLSGERLEPNRPVQFREEAILQLGQAPIAFTLSMSGVAPRLKKRERAEADLSSSQFGSLVRTSVLQKTPSQTERSATGASESDVGDAFTAAKAEPAAAADAGRSGKTNADFRALLNSPVTLPKGMRKGAIEGKAALRKVQDAGSDDDELPGTIKKKQKF</sequence>
<feature type="region of interest" description="Disordered" evidence="1">
    <location>
        <begin position="276"/>
        <end position="298"/>
    </location>
</feature>
<name>A0AAE0G903_9CHLO</name>
<evidence type="ECO:0000313" key="4">
    <source>
        <dbReference type="Proteomes" id="UP001190700"/>
    </source>
</evidence>
<reference evidence="3 4" key="1">
    <citation type="journal article" date="2015" name="Genome Biol. Evol.">
        <title>Comparative Genomics of a Bacterivorous Green Alga Reveals Evolutionary Causalities and Consequences of Phago-Mixotrophic Mode of Nutrition.</title>
        <authorList>
            <person name="Burns J.A."/>
            <person name="Paasch A."/>
            <person name="Narechania A."/>
            <person name="Kim E."/>
        </authorList>
    </citation>
    <scope>NUCLEOTIDE SEQUENCE [LARGE SCALE GENOMIC DNA]</scope>
    <source>
        <strain evidence="3 4">PLY_AMNH</strain>
    </source>
</reference>
<dbReference type="Gene3D" id="2.60.200.20">
    <property type="match status" value="2"/>
</dbReference>
<dbReference type="Proteomes" id="UP001190700">
    <property type="component" value="Unassembled WGS sequence"/>
</dbReference>
<comment type="caution">
    <text evidence="3">The sequence shown here is derived from an EMBL/GenBank/DDBJ whole genome shotgun (WGS) entry which is preliminary data.</text>
</comment>
<dbReference type="Pfam" id="PF00498">
    <property type="entry name" value="FHA"/>
    <property type="match status" value="2"/>
</dbReference>
<dbReference type="InterPro" id="IPR000253">
    <property type="entry name" value="FHA_dom"/>
</dbReference>